<dbReference type="PANTHER" id="PTHR11188">
    <property type="entry name" value="ARRESTIN DOMAIN CONTAINING PROTEIN"/>
    <property type="match status" value="1"/>
</dbReference>
<evidence type="ECO:0000256" key="1">
    <source>
        <dbReference type="SAM" id="MobiDB-lite"/>
    </source>
</evidence>
<dbReference type="PANTHER" id="PTHR11188:SF166">
    <property type="entry name" value="ARRESTIN (OR S-ANTIGEN), N-TERMINAL DOMAIN PROTEIN (AFU_ORTHOLOGUE AFUA_7G02050)"/>
    <property type="match status" value="1"/>
</dbReference>
<accession>A0A9P8LGA9</accession>
<reference evidence="2" key="1">
    <citation type="submission" date="2021-03" db="EMBL/GenBank/DDBJ databases">
        <title>Comparative genomics and phylogenomic investigation of the class Geoglossomycetes provide insights into ecological specialization and systematics.</title>
        <authorList>
            <person name="Melie T."/>
            <person name="Pirro S."/>
            <person name="Miller A.N."/>
            <person name="Quandt A."/>
        </authorList>
    </citation>
    <scope>NUCLEOTIDE SEQUENCE</scope>
    <source>
        <strain evidence="2">CAQ_001_2017</strain>
    </source>
</reference>
<protein>
    <recommendedName>
        <fullName evidence="4">Arrestin-like N-terminal domain-containing protein</fullName>
    </recommendedName>
</protein>
<dbReference type="GO" id="GO:0030674">
    <property type="term" value="F:protein-macromolecule adaptor activity"/>
    <property type="evidence" value="ECO:0007669"/>
    <property type="project" value="TreeGrafter"/>
</dbReference>
<dbReference type="Proteomes" id="UP000750711">
    <property type="component" value="Unassembled WGS sequence"/>
</dbReference>
<feature type="compositionally biased region" description="Low complexity" evidence="1">
    <location>
        <begin position="300"/>
        <end position="322"/>
    </location>
</feature>
<dbReference type="CDD" id="cd22952">
    <property type="entry name" value="ART10-like"/>
    <property type="match status" value="1"/>
</dbReference>
<dbReference type="InterPro" id="IPR050357">
    <property type="entry name" value="Arrestin_domain-protein"/>
</dbReference>
<dbReference type="GO" id="GO:0005886">
    <property type="term" value="C:plasma membrane"/>
    <property type="evidence" value="ECO:0007669"/>
    <property type="project" value="TreeGrafter"/>
</dbReference>
<keyword evidence="3" id="KW-1185">Reference proteome</keyword>
<feature type="compositionally biased region" description="Polar residues" evidence="1">
    <location>
        <begin position="330"/>
        <end position="355"/>
    </location>
</feature>
<feature type="region of interest" description="Disordered" evidence="1">
    <location>
        <begin position="299"/>
        <end position="380"/>
    </location>
</feature>
<dbReference type="EMBL" id="JAGHQM010000164">
    <property type="protein sequence ID" value="KAH0564884.1"/>
    <property type="molecule type" value="Genomic_DNA"/>
</dbReference>
<dbReference type="GO" id="GO:0070086">
    <property type="term" value="P:ubiquitin-dependent endocytosis"/>
    <property type="evidence" value="ECO:0007669"/>
    <property type="project" value="TreeGrafter"/>
</dbReference>
<evidence type="ECO:0000313" key="3">
    <source>
        <dbReference type="Proteomes" id="UP000750711"/>
    </source>
</evidence>
<name>A0A9P8LGA9_9PEZI</name>
<organism evidence="2 3">
    <name type="scientific">Trichoglossum hirsutum</name>
    <dbReference type="NCBI Taxonomy" id="265104"/>
    <lineage>
        <taxon>Eukaryota</taxon>
        <taxon>Fungi</taxon>
        <taxon>Dikarya</taxon>
        <taxon>Ascomycota</taxon>
        <taxon>Pezizomycotina</taxon>
        <taxon>Geoglossomycetes</taxon>
        <taxon>Geoglossales</taxon>
        <taxon>Geoglossaceae</taxon>
        <taxon>Trichoglossum</taxon>
    </lineage>
</organism>
<dbReference type="GO" id="GO:0031625">
    <property type="term" value="F:ubiquitin protein ligase binding"/>
    <property type="evidence" value="ECO:0007669"/>
    <property type="project" value="TreeGrafter"/>
</dbReference>
<evidence type="ECO:0008006" key="4">
    <source>
        <dbReference type="Google" id="ProtNLM"/>
    </source>
</evidence>
<gene>
    <name evidence="2" type="ORF">GP486_001723</name>
</gene>
<dbReference type="AlphaFoldDB" id="A0A9P8LGA9"/>
<sequence length="402" mass="44262">MLTNLNFRGPLIPEIAKNTANHVKKTLPPSLCGFAGEAEIKYYVKVTVERPQFYKENHRHVGLPPSNFVRPSRNLVRFKFFPIEPPRPPPTRGETYARRPAQFTAAMPPLPRKKSLFDTFRKENPSVPDGPPPRFQIDARLPHPAILTCNEAVPLSILVKKLSEPTEAPFLSMLHIELVGYTHMKAHDIEKTESTSWIVLTHSNLAIRIGDANDPLNSETRLDPKLWDGIPLPNSVAPTFQTCNISRYYELEVRVGLSYGSPGNIKPQLIVLPFRIPVEVFSGIAPPPALLEAVARSQGSSSLSSPLPNASSPFMSPPSSNSDKPITLGTPLQPTSPSYANRPQHTGEIMSTASHGQLDVEPPSYEDAMADEIGPVDGPRRNYSQLIEVEDDKATGVVGLGR</sequence>
<proteinExistence type="predicted"/>
<evidence type="ECO:0000313" key="2">
    <source>
        <dbReference type="EMBL" id="KAH0564884.1"/>
    </source>
</evidence>
<comment type="caution">
    <text evidence="2">The sequence shown here is derived from an EMBL/GenBank/DDBJ whole genome shotgun (WGS) entry which is preliminary data.</text>
</comment>
<dbReference type="GO" id="GO:0005829">
    <property type="term" value="C:cytosol"/>
    <property type="evidence" value="ECO:0007669"/>
    <property type="project" value="TreeGrafter"/>
</dbReference>